<dbReference type="AlphaFoldDB" id="A0A813RCA5"/>
<dbReference type="SMART" id="SM00054">
    <property type="entry name" value="EFh"/>
    <property type="match status" value="1"/>
</dbReference>
<feature type="domain" description="EF-hand" evidence="3">
    <location>
        <begin position="8"/>
        <end position="43"/>
    </location>
</feature>
<organism evidence="4 5">
    <name type="scientific">Adineta steineri</name>
    <dbReference type="NCBI Taxonomy" id="433720"/>
    <lineage>
        <taxon>Eukaryota</taxon>
        <taxon>Metazoa</taxon>
        <taxon>Spiralia</taxon>
        <taxon>Gnathifera</taxon>
        <taxon>Rotifera</taxon>
        <taxon>Eurotatoria</taxon>
        <taxon>Bdelloidea</taxon>
        <taxon>Adinetida</taxon>
        <taxon>Adinetidae</taxon>
        <taxon>Adineta</taxon>
    </lineage>
</organism>
<dbReference type="SUPFAM" id="SSF47473">
    <property type="entry name" value="EF-hand"/>
    <property type="match status" value="1"/>
</dbReference>
<dbReference type="PANTHER" id="PTHR23050">
    <property type="entry name" value="CALCIUM BINDING PROTEIN"/>
    <property type="match status" value="1"/>
</dbReference>
<comment type="caution">
    <text evidence="4">The sequence shown here is derived from an EMBL/GenBank/DDBJ whole genome shotgun (WGS) entry which is preliminary data.</text>
</comment>
<dbReference type="PROSITE" id="PS50222">
    <property type="entry name" value="EF_HAND_2"/>
    <property type="match status" value="1"/>
</dbReference>
<evidence type="ECO:0000259" key="3">
    <source>
        <dbReference type="PROSITE" id="PS50222"/>
    </source>
</evidence>
<dbReference type="InterPro" id="IPR050145">
    <property type="entry name" value="Centrin_CML-like"/>
</dbReference>
<reference evidence="4" key="1">
    <citation type="submission" date="2021-02" db="EMBL/GenBank/DDBJ databases">
        <authorList>
            <person name="Nowell W R."/>
        </authorList>
    </citation>
    <scope>NUCLEOTIDE SEQUENCE</scope>
</reference>
<evidence type="ECO:0000256" key="2">
    <source>
        <dbReference type="ARBA" id="ARBA00022837"/>
    </source>
</evidence>
<evidence type="ECO:0000313" key="4">
    <source>
        <dbReference type="EMBL" id="CAF0779092.1"/>
    </source>
</evidence>
<protein>
    <recommendedName>
        <fullName evidence="3">EF-hand domain-containing protein</fullName>
    </recommendedName>
</protein>
<dbReference type="PROSITE" id="PS00018">
    <property type="entry name" value="EF_HAND_1"/>
    <property type="match status" value="1"/>
</dbReference>
<evidence type="ECO:0000313" key="5">
    <source>
        <dbReference type="Proteomes" id="UP000663891"/>
    </source>
</evidence>
<keyword evidence="1" id="KW-0677">Repeat</keyword>
<keyword evidence="2" id="KW-0106">Calcium</keyword>
<dbReference type="Proteomes" id="UP000663891">
    <property type="component" value="Unassembled WGS sequence"/>
</dbReference>
<proteinExistence type="predicted"/>
<accession>A0A813RCA5</accession>
<dbReference type="InterPro" id="IPR018247">
    <property type="entry name" value="EF_Hand_1_Ca_BS"/>
</dbReference>
<dbReference type="CDD" id="cd00051">
    <property type="entry name" value="EFh"/>
    <property type="match status" value="1"/>
</dbReference>
<sequence length="79" mass="8882">MANKLTSTQRNELKEAFDVFDTDGSGKVSASELGRILKALNIKFDDNQLKQLVQNMDSNGSGLYIRIVSEEKQKCLFLK</sequence>
<dbReference type="Gene3D" id="1.10.238.10">
    <property type="entry name" value="EF-hand"/>
    <property type="match status" value="1"/>
</dbReference>
<gene>
    <name evidence="4" type="ORF">VCS650_LOCUS2824</name>
</gene>
<dbReference type="EMBL" id="CAJNON010000014">
    <property type="protein sequence ID" value="CAF0779092.1"/>
    <property type="molecule type" value="Genomic_DNA"/>
</dbReference>
<dbReference type="InterPro" id="IPR011992">
    <property type="entry name" value="EF-hand-dom_pair"/>
</dbReference>
<evidence type="ECO:0000256" key="1">
    <source>
        <dbReference type="ARBA" id="ARBA00022737"/>
    </source>
</evidence>
<dbReference type="Pfam" id="PF13499">
    <property type="entry name" value="EF-hand_7"/>
    <property type="match status" value="1"/>
</dbReference>
<dbReference type="GO" id="GO:0005509">
    <property type="term" value="F:calcium ion binding"/>
    <property type="evidence" value="ECO:0007669"/>
    <property type="project" value="InterPro"/>
</dbReference>
<dbReference type="OrthoDB" id="26525at2759"/>
<name>A0A813RCA5_9BILA</name>
<dbReference type="InterPro" id="IPR002048">
    <property type="entry name" value="EF_hand_dom"/>
</dbReference>